<accession>A0A0G1MQM1</accession>
<reference evidence="2 3" key="1">
    <citation type="journal article" date="2015" name="Nature">
        <title>rRNA introns, odd ribosomes, and small enigmatic genomes across a large radiation of phyla.</title>
        <authorList>
            <person name="Brown C.T."/>
            <person name="Hug L.A."/>
            <person name="Thomas B.C."/>
            <person name="Sharon I."/>
            <person name="Castelle C.J."/>
            <person name="Singh A."/>
            <person name="Wilkins M.J."/>
            <person name="Williams K.H."/>
            <person name="Banfield J.F."/>
        </authorList>
    </citation>
    <scope>NUCLEOTIDE SEQUENCE [LARGE SCALE GENOMIC DNA]</scope>
</reference>
<evidence type="ECO:0000313" key="2">
    <source>
        <dbReference type="EMBL" id="KKU10422.1"/>
    </source>
</evidence>
<evidence type="ECO:0000313" key="3">
    <source>
        <dbReference type="Proteomes" id="UP000034329"/>
    </source>
</evidence>
<comment type="caution">
    <text evidence="2">The sequence shown here is derived from an EMBL/GenBank/DDBJ whole genome shotgun (WGS) entry which is preliminary data.</text>
</comment>
<dbReference type="InterPro" id="IPR043725">
    <property type="entry name" value="DUF5667"/>
</dbReference>
<feature type="domain" description="DUF5667" evidence="1">
    <location>
        <begin position="58"/>
        <end position="162"/>
    </location>
</feature>
<dbReference type="EMBL" id="LCLA01000012">
    <property type="protein sequence ID" value="KKU10422.1"/>
    <property type="molecule type" value="Genomic_DNA"/>
</dbReference>
<name>A0A0G1MQM1_9BACT</name>
<evidence type="ECO:0000259" key="1">
    <source>
        <dbReference type="Pfam" id="PF18915"/>
    </source>
</evidence>
<gene>
    <name evidence="2" type="ORF">UX13_C0012G0006</name>
</gene>
<dbReference type="AlphaFoldDB" id="A0A0G1MQM1"/>
<dbReference type="Pfam" id="PF18915">
    <property type="entry name" value="DUF5667"/>
    <property type="match status" value="1"/>
</dbReference>
<proteinExistence type="predicted"/>
<sequence>MIRKILLSLASFVFAFAILSVSVLESASVSYVFATPLPQNLLGAQVSEVDYQVPYPGKISPDHFLWGFKAMRDKIQYMFTRNPLKKAELALLFSDKRLVLSKTLFENKKPDIALSTLTKAEKYLEIAVIDESVARSEGHDTLEFLTKLATASLKHRQTIAEILLLAPEDAKPDIVKTEDYPKNAFKAARDVLNSKGIVAPKDPFDGE</sequence>
<organism evidence="2 3">
    <name type="scientific">Candidatus Woesebacteria bacterium GW2011_GWB1_45_5</name>
    <dbReference type="NCBI Taxonomy" id="1618581"/>
    <lineage>
        <taxon>Bacteria</taxon>
        <taxon>Candidatus Woeseibacteriota</taxon>
    </lineage>
</organism>
<protein>
    <recommendedName>
        <fullName evidence="1">DUF5667 domain-containing protein</fullName>
    </recommendedName>
</protein>
<dbReference type="Proteomes" id="UP000034329">
    <property type="component" value="Unassembled WGS sequence"/>
</dbReference>